<dbReference type="PANTHER" id="PTHR10724:SF7">
    <property type="entry name" value="SMALL RIBOSOMAL SUBUNIT PROTEIN BS1C"/>
    <property type="match status" value="1"/>
</dbReference>
<dbReference type="RefSeq" id="WP_145359977.1">
    <property type="nucleotide sequence ID" value="NZ_CP036265.1"/>
</dbReference>
<organism evidence="6 7">
    <name type="scientific">Alienimonas californiensis</name>
    <dbReference type="NCBI Taxonomy" id="2527989"/>
    <lineage>
        <taxon>Bacteria</taxon>
        <taxon>Pseudomonadati</taxon>
        <taxon>Planctomycetota</taxon>
        <taxon>Planctomycetia</taxon>
        <taxon>Planctomycetales</taxon>
        <taxon>Planctomycetaceae</taxon>
        <taxon>Alienimonas</taxon>
    </lineage>
</organism>
<dbReference type="InterPro" id="IPR003029">
    <property type="entry name" value="S1_domain"/>
</dbReference>
<dbReference type="InterPro" id="IPR050437">
    <property type="entry name" value="Ribos_protein_bS1-like"/>
</dbReference>
<dbReference type="Pfam" id="PF00575">
    <property type="entry name" value="S1"/>
    <property type="match status" value="3"/>
</dbReference>
<dbReference type="CDD" id="cd04465">
    <property type="entry name" value="S1_RPS1_repeat_ec2_hs2"/>
    <property type="match status" value="1"/>
</dbReference>
<dbReference type="InterPro" id="IPR012340">
    <property type="entry name" value="NA-bd_OB-fold"/>
</dbReference>
<dbReference type="PANTHER" id="PTHR10724">
    <property type="entry name" value="30S RIBOSOMAL PROTEIN S1"/>
    <property type="match status" value="1"/>
</dbReference>
<feature type="compositionally biased region" description="Gly residues" evidence="4">
    <location>
        <begin position="705"/>
        <end position="718"/>
    </location>
</feature>
<feature type="compositionally biased region" description="Pro residues" evidence="4">
    <location>
        <begin position="19"/>
        <end position="33"/>
    </location>
</feature>
<keyword evidence="2 6" id="KW-0689">Ribosomal protein</keyword>
<evidence type="ECO:0000256" key="4">
    <source>
        <dbReference type="SAM" id="MobiDB-lite"/>
    </source>
</evidence>
<accession>A0A517PCH5</accession>
<dbReference type="GO" id="GO:0005840">
    <property type="term" value="C:ribosome"/>
    <property type="evidence" value="ECO:0007669"/>
    <property type="project" value="UniProtKB-KW"/>
</dbReference>
<evidence type="ECO:0000313" key="7">
    <source>
        <dbReference type="Proteomes" id="UP000318741"/>
    </source>
</evidence>
<feature type="region of interest" description="Disordered" evidence="4">
    <location>
        <begin position="668"/>
        <end position="726"/>
    </location>
</feature>
<dbReference type="GO" id="GO:0003735">
    <property type="term" value="F:structural constituent of ribosome"/>
    <property type="evidence" value="ECO:0007669"/>
    <property type="project" value="TreeGrafter"/>
</dbReference>
<feature type="compositionally biased region" description="Low complexity" evidence="4">
    <location>
        <begin position="51"/>
        <end position="78"/>
    </location>
</feature>
<dbReference type="KEGG" id="acaf:CA12_31810"/>
<feature type="compositionally biased region" description="Pro residues" evidence="4">
    <location>
        <begin position="79"/>
        <end position="93"/>
    </location>
</feature>
<dbReference type="Proteomes" id="UP000318741">
    <property type="component" value="Chromosome"/>
</dbReference>
<comment type="similarity">
    <text evidence="1">Belongs to the bacterial ribosomal protein bS1 family.</text>
</comment>
<keyword evidence="7" id="KW-1185">Reference proteome</keyword>
<evidence type="ECO:0000313" key="6">
    <source>
        <dbReference type="EMBL" id="QDT17070.1"/>
    </source>
</evidence>
<evidence type="ECO:0000259" key="5">
    <source>
        <dbReference type="PROSITE" id="PS50126"/>
    </source>
</evidence>
<dbReference type="AlphaFoldDB" id="A0A517PCH5"/>
<feature type="region of interest" description="Disordered" evidence="4">
    <location>
        <begin position="146"/>
        <end position="270"/>
    </location>
</feature>
<dbReference type="CDD" id="cd05688">
    <property type="entry name" value="S1_RPS1_repeat_ec3"/>
    <property type="match status" value="1"/>
</dbReference>
<name>A0A517PCH5_9PLAN</name>
<feature type="compositionally biased region" description="Basic and acidic residues" evidence="4">
    <location>
        <begin position="234"/>
        <end position="247"/>
    </location>
</feature>
<feature type="compositionally biased region" description="Low complexity" evidence="4">
    <location>
        <begin position="146"/>
        <end position="158"/>
    </location>
</feature>
<feature type="compositionally biased region" description="Basic and acidic residues" evidence="4">
    <location>
        <begin position="163"/>
        <end position="189"/>
    </location>
</feature>
<feature type="domain" description="S1 motif" evidence="5">
    <location>
        <begin position="600"/>
        <end position="669"/>
    </location>
</feature>
<reference evidence="6 7" key="1">
    <citation type="submission" date="2019-02" db="EMBL/GenBank/DDBJ databases">
        <title>Deep-cultivation of Planctomycetes and their phenomic and genomic characterization uncovers novel biology.</title>
        <authorList>
            <person name="Wiegand S."/>
            <person name="Jogler M."/>
            <person name="Boedeker C."/>
            <person name="Pinto D."/>
            <person name="Vollmers J."/>
            <person name="Rivas-Marin E."/>
            <person name="Kohn T."/>
            <person name="Peeters S.H."/>
            <person name="Heuer A."/>
            <person name="Rast P."/>
            <person name="Oberbeckmann S."/>
            <person name="Bunk B."/>
            <person name="Jeske O."/>
            <person name="Meyerdierks A."/>
            <person name="Storesund J.E."/>
            <person name="Kallscheuer N."/>
            <person name="Luecker S."/>
            <person name="Lage O.M."/>
            <person name="Pohl T."/>
            <person name="Merkel B.J."/>
            <person name="Hornburger P."/>
            <person name="Mueller R.-W."/>
            <person name="Bruemmer F."/>
            <person name="Labrenz M."/>
            <person name="Spormann A.M."/>
            <person name="Op den Camp H."/>
            <person name="Overmann J."/>
            <person name="Amann R."/>
            <person name="Jetten M.S.M."/>
            <person name="Mascher T."/>
            <person name="Medema M.H."/>
            <person name="Devos D.P."/>
            <person name="Kaster A.-K."/>
            <person name="Ovreas L."/>
            <person name="Rohde M."/>
            <person name="Galperin M.Y."/>
            <person name="Jogler C."/>
        </authorList>
    </citation>
    <scope>NUCLEOTIDE SEQUENCE [LARGE SCALE GENOMIC DNA]</scope>
    <source>
        <strain evidence="6 7">CA12</strain>
    </source>
</reference>
<sequence length="726" mass="74475">MTPDPSTNPLDFSTAASGPTPPEKFEPTPPPGPTASGPSAPGGSGPGGSGAPPSGSTATPQQAAAAGTIAHTGVAAPKHAPPPPTALPTPPVSAAPQSSAPAGVAPAPGQVEAAAETVTHTGQSEEHGLSTAAKVGIAAAATAATAAAGAAVAAMASAFSSDDTDKATKESGDEEKATSADGEPPKVEEESPAPTPAAAAAPAATTAPLAARMKGVADSGETKPAAPQPNVPHVPKEGELGGEDLVKAETVPEPAAKAAPAPPSRSQGIAIPKSAELDKSFEEELAAGMSDDALSLQMNSGAKKAGAGGPNISGTDPATGKGPGQPIGGDEAATPAPMIGDEENIEPGTKLMGKVDSKTDSDIFVNLETSRLQGIIPRTDYPDGNGPPEGFSGAFYVDRVDVENGLIHLSSPRGRRKVTGDWDSVNVGQTVECSVTGTNKGGLQVQVGQLRGFMPASQIDIGFVSDMSQFVGQRIQARVIEVKPEKKNLVLSRAAVIKEERKGLEQELWETLKVGETRDGIVRAMKPYGAFVDIGGVDGFLHIGEISHNRIGHPSDVLSDGQKIQVKILKIDPESRKVGLGMKQLEKDPWRQLEESYPVGSTLKGKVTRCTEFGAFIEIEEGVEGLIHISELDHARVSRVSDVVRVNEEIEVKVLTVEPNRKRVSLSLKALKDKPASAAPRGGKGKKKDEEPELPAYERQRKGPLKGGTGGKNAGGLFGDPTEFGA</sequence>
<keyword evidence="3" id="KW-0687">Ribonucleoprotein</keyword>
<feature type="domain" description="S1 motif" evidence="5">
    <location>
        <begin position="348"/>
        <end position="412"/>
    </location>
</feature>
<protein>
    <submittedName>
        <fullName evidence="6">30S ribosomal protein S1</fullName>
    </submittedName>
</protein>
<feature type="compositionally biased region" description="Gly residues" evidence="4">
    <location>
        <begin position="40"/>
        <end position="50"/>
    </location>
</feature>
<feature type="compositionally biased region" description="Low complexity" evidence="4">
    <location>
        <begin position="94"/>
        <end position="116"/>
    </location>
</feature>
<feature type="compositionally biased region" description="Low complexity" evidence="4">
    <location>
        <begin position="196"/>
        <end position="211"/>
    </location>
</feature>
<feature type="domain" description="S1 motif" evidence="5">
    <location>
        <begin position="515"/>
        <end position="583"/>
    </location>
</feature>
<feature type="compositionally biased region" description="Polar residues" evidence="4">
    <location>
        <begin position="1"/>
        <end position="17"/>
    </location>
</feature>
<gene>
    <name evidence="6" type="primary">rps1</name>
    <name evidence="6" type="ORF">CA12_31810</name>
</gene>
<feature type="region of interest" description="Disordered" evidence="4">
    <location>
        <begin position="1"/>
        <end position="129"/>
    </location>
</feature>
<evidence type="ECO:0000256" key="1">
    <source>
        <dbReference type="ARBA" id="ARBA00006767"/>
    </source>
</evidence>
<dbReference type="SUPFAM" id="SSF50249">
    <property type="entry name" value="Nucleic acid-binding proteins"/>
    <property type="match status" value="4"/>
</dbReference>
<dbReference type="GO" id="GO:0003729">
    <property type="term" value="F:mRNA binding"/>
    <property type="evidence" value="ECO:0007669"/>
    <property type="project" value="TreeGrafter"/>
</dbReference>
<evidence type="ECO:0000256" key="2">
    <source>
        <dbReference type="ARBA" id="ARBA00022980"/>
    </source>
</evidence>
<feature type="region of interest" description="Disordered" evidence="4">
    <location>
        <begin position="300"/>
        <end position="340"/>
    </location>
</feature>
<dbReference type="EMBL" id="CP036265">
    <property type="protein sequence ID" value="QDT17070.1"/>
    <property type="molecule type" value="Genomic_DNA"/>
</dbReference>
<dbReference type="Gene3D" id="2.40.50.140">
    <property type="entry name" value="Nucleic acid-binding proteins"/>
    <property type="match status" value="3"/>
</dbReference>
<dbReference type="GO" id="GO:0006412">
    <property type="term" value="P:translation"/>
    <property type="evidence" value="ECO:0007669"/>
    <property type="project" value="TreeGrafter"/>
</dbReference>
<dbReference type="SMART" id="SM00316">
    <property type="entry name" value="S1"/>
    <property type="match status" value="4"/>
</dbReference>
<dbReference type="OrthoDB" id="9804077at2"/>
<feature type="domain" description="S1 motif" evidence="5">
    <location>
        <begin position="428"/>
        <end position="494"/>
    </location>
</feature>
<evidence type="ECO:0000256" key="3">
    <source>
        <dbReference type="ARBA" id="ARBA00023274"/>
    </source>
</evidence>
<proteinExistence type="inferred from homology"/>
<dbReference type="PROSITE" id="PS50126">
    <property type="entry name" value="S1"/>
    <property type="match status" value="4"/>
</dbReference>